<evidence type="ECO:0000256" key="1">
    <source>
        <dbReference type="SAM" id="SignalP"/>
    </source>
</evidence>
<protein>
    <recommendedName>
        <fullName evidence="4">PEP-CTERM protein-sorting domain-containing protein</fullName>
    </recommendedName>
</protein>
<dbReference type="EMBL" id="JAENIK010000005">
    <property type="protein sequence ID" value="MBK1815121.1"/>
    <property type="molecule type" value="Genomic_DNA"/>
</dbReference>
<feature type="chain" id="PRO_5037001142" description="PEP-CTERM protein-sorting domain-containing protein" evidence="1">
    <location>
        <begin position="20"/>
        <end position="276"/>
    </location>
</feature>
<gene>
    <name evidence="2" type="ORF">JIN84_05830</name>
</gene>
<dbReference type="AlphaFoldDB" id="A0A934VAQ6"/>
<accession>A0A934VAQ6</accession>
<comment type="caution">
    <text evidence="2">The sequence shown here is derived from an EMBL/GenBank/DDBJ whole genome shotgun (WGS) entry which is preliminary data.</text>
</comment>
<dbReference type="Proteomes" id="UP000600139">
    <property type="component" value="Unassembled WGS sequence"/>
</dbReference>
<organism evidence="2 3">
    <name type="scientific">Luteolibacter yonseiensis</name>
    <dbReference type="NCBI Taxonomy" id="1144680"/>
    <lineage>
        <taxon>Bacteria</taxon>
        <taxon>Pseudomonadati</taxon>
        <taxon>Verrucomicrobiota</taxon>
        <taxon>Verrucomicrobiia</taxon>
        <taxon>Verrucomicrobiales</taxon>
        <taxon>Verrucomicrobiaceae</taxon>
        <taxon>Luteolibacter</taxon>
    </lineage>
</organism>
<sequence length="276" mass="28245">MKKNILVALLLALPVQLQAATVLLPVSNVTATSPDAAVPANADVNLSLAGLANVGVNLTHNTNTVSGAYTATAGGSASVGLILAGTLKLFSNTIIGPSSIQFGTNRSTSGLVGVLGNNILGPIVNAGLTPQWSATIDLGDVGLNLAPSTTYDFTFNLAQTTSLLGNLSPAVLNRFSVSVNDSVGNVPAQVLGLTDLTASNGTARFRFTTGTSVVDPKLRLSASALLDTDLLGSLVGQPNANLYTVSGLNITAIPEPDIIPLMGLFGIILLFRKRQR</sequence>
<keyword evidence="3" id="KW-1185">Reference proteome</keyword>
<evidence type="ECO:0000313" key="2">
    <source>
        <dbReference type="EMBL" id="MBK1815121.1"/>
    </source>
</evidence>
<reference evidence="2" key="1">
    <citation type="submission" date="2021-01" db="EMBL/GenBank/DDBJ databases">
        <title>Modified the classification status of verrucomicrobia.</title>
        <authorList>
            <person name="Feng X."/>
        </authorList>
    </citation>
    <scope>NUCLEOTIDE SEQUENCE</scope>
    <source>
        <strain evidence="2">JCM 18052</strain>
    </source>
</reference>
<dbReference type="RefSeq" id="WP_200350091.1">
    <property type="nucleotide sequence ID" value="NZ_BAABHZ010000005.1"/>
</dbReference>
<evidence type="ECO:0008006" key="4">
    <source>
        <dbReference type="Google" id="ProtNLM"/>
    </source>
</evidence>
<name>A0A934VAQ6_9BACT</name>
<proteinExistence type="predicted"/>
<feature type="signal peptide" evidence="1">
    <location>
        <begin position="1"/>
        <end position="19"/>
    </location>
</feature>
<evidence type="ECO:0000313" key="3">
    <source>
        <dbReference type="Proteomes" id="UP000600139"/>
    </source>
</evidence>
<keyword evidence="1" id="KW-0732">Signal</keyword>